<keyword evidence="3" id="KW-1185">Reference proteome</keyword>
<dbReference type="Proteomes" id="UP000276215">
    <property type="component" value="Unassembled WGS sequence"/>
</dbReference>
<dbReference type="EMBL" id="ML120642">
    <property type="protein sequence ID" value="RPA88900.1"/>
    <property type="molecule type" value="Genomic_DNA"/>
</dbReference>
<sequence>MTHRGGFTQGLKTSGDFDDVTSPSSRIVLGKLSGVGRGNFDVLVGGLEGVQ</sequence>
<name>A0A3N4J9V6_9PEZI</name>
<accession>A0A3N4J9V6</accession>
<evidence type="ECO:0000313" key="3">
    <source>
        <dbReference type="Proteomes" id="UP000276215"/>
    </source>
</evidence>
<evidence type="ECO:0000313" key="1">
    <source>
        <dbReference type="EMBL" id="RPA88900.1"/>
    </source>
</evidence>
<reference evidence="2 3" key="1">
    <citation type="journal article" date="2018" name="Nat. Ecol. Evol.">
        <title>Pezizomycetes genomes reveal the molecular basis of ectomycorrhizal truffle lifestyle.</title>
        <authorList>
            <person name="Murat C."/>
            <person name="Payen T."/>
            <person name="Noel B."/>
            <person name="Kuo A."/>
            <person name="Morin E."/>
            <person name="Chen J."/>
            <person name="Kohler A."/>
            <person name="Krizsan K."/>
            <person name="Balestrini R."/>
            <person name="Da Silva C."/>
            <person name="Montanini B."/>
            <person name="Hainaut M."/>
            <person name="Levati E."/>
            <person name="Barry K.W."/>
            <person name="Belfiori B."/>
            <person name="Cichocki N."/>
            <person name="Clum A."/>
            <person name="Dockter R.B."/>
            <person name="Fauchery L."/>
            <person name="Guy J."/>
            <person name="Iotti M."/>
            <person name="Le Tacon F."/>
            <person name="Lindquist E.A."/>
            <person name="Lipzen A."/>
            <person name="Malagnac F."/>
            <person name="Mello A."/>
            <person name="Molinier V."/>
            <person name="Miyauchi S."/>
            <person name="Poulain J."/>
            <person name="Riccioni C."/>
            <person name="Rubini A."/>
            <person name="Sitrit Y."/>
            <person name="Splivallo R."/>
            <person name="Traeger S."/>
            <person name="Wang M."/>
            <person name="Zifcakova L."/>
            <person name="Wipf D."/>
            <person name="Zambonelli A."/>
            <person name="Paolocci F."/>
            <person name="Nowrousian M."/>
            <person name="Ottonello S."/>
            <person name="Baldrian P."/>
            <person name="Spatafora J.W."/>
            <person name="Henrissat B."/>
            <person name="Nagy L.G."/>
            <person name="Aury J.M."/>
            <person name="Wincker P."/>
            <person name="Grigoriev I.V."/>
            <person name="Bonfante P."/>
            <person name="Martin F.M."/>
        </authorList>
    </citation>
    <scope>NUCLEOTIDE SEQUENCE [LARGE SCALE GENOMIC DNA]</scope>
    <source>
        <strain evidence="2 3">120613-1</strain>
    </source>
</reference>
<evidence type="ECO:0000313" key="2">
    <source>
        <dbReference type="EMBL" id="RPA93240.1"/>
    </source>
</evidence>
<dbReference type="EMBL" id="ML120457">
    <property type="protein sequence ID" value="RPA93240.1"/>
    <property type="molecule type" value="Genomic_DNA"/>
</dbReference>
<gene>
    <name evidence="2" type="ORF">L873DRAFT_1816353</name>
    <name evidence="1" type="ORF">L873DRAFT_1823830</name>
</gene>
<protein>
    <submittedName>
        <fullName evidence="2">Uncharacterized protein</fullName>
    </submittedName>
</protein>
<dbReference type="AlphaFoldDB" id="A0A3N4J9V6"/>
<organism evidence="2 3">
    <name type="scientific">Choiromyces venosus 120613-1</name>
    <dbReference type="NCBI Taxonomy" id="1336337"/>
    <lineage>
        <taxon>Eukaryota</taxon>
        <taxon>Fungi</taxon>
        <taxon>Dikarya</taxon>
        <taxon>Ascomycota</taxon>
        <taxon>Pezizomycotina</taxon>
        <taxon>Pezizomycetes</taxon>
        <taxon>Pezizales</taxon>
        <taxon>Tuberaceae</taxon>
        <taxon>Choiromyces</taxon>
    </lineage>
</organism>
<proteinExistence type="predicted"/>